<dbReference type="PANTHER" id="PTHR13832">
    <property type="entry name" value="PROTEIN PHOSPHATASE 2C"/>
    <property type="match status" value="1"/>
</dbReference>
<keyword evidence="3" id="KW-1185">Reference proteome</keyword>
<dbReference type="CDD" id="cd00143">
    <property type="entry name" value="PP2Cc"/>
    <property type="match status" value="1"/>
</dbReference>
<dbReference type="RefSeq" id="XP_033654567.1">
    <property type="nucleotide sequence ID" value="XM_033795541.1"/>
</dbReference>
<dbReference type="GO" id="GO:0004741">
    <property type="term" value="F:[pyruvate dehydrogenase (acetyl-transferring)]-phosphatase activity"/>
    <property type="evidence" value="ECO:0007669"/>
    <property type="project" value="TreeGrafter"/>
</dbReference>
<dbReference type="InterPro" id="IPR015655">
    <property type="entry name" value="PP2C"/>
</dbReference>
<sequence length="613" mass="68271">MISLFSWRSTTRLKPCSQTSFSSRTLDARSLRRYSTNTRPFTPSTQSLLYKRLPLRTHGQLRFLRISSPCNKRLNCLSPLFSAPPAHIRPLESGFPTKTVIALLIIAGVLYYTVDVIIGIDTLENRILNAFDEEESVLPLHYYSSHEQVAQFDSDLTKSFELSLQQPLNVDDSLAFEGEAGGWEITPEESRETKIPVTHGCRWVSNRPCEDYHALGTAPGPGGSLWNFWGVYDGHVGPNMSRALQWQLIPSVSRMLSALLPSSPSVVITDTIKAAFTRFDDAFLERAKHIANWHPAASAMAMLALNPVLSGSCALLSMYDPTTSKLRVACVGDSRAVLGRWDPATESYKMIPLSTDQTGFNEGEVARIKAEHPGEEDILDPNTGRLLGIAVTRGFGDHRWKWSSDMVRQVQYKFFGPPPRPESKTPPYMTAEPVVEEFDIVSVDADAKAKGQGSSSVKSDFMIMASDGLWDRISSEDAVLVVQRWLESRERGKGSIHEDPQYASHDFSSFKPMQQDAGVDFSVEEGKAVNWRAKPEYFTIMDENAAVCLLRNAQGGSRRGLFWGLMAAAKGSASRNAFDDTTIMVVFFDRYGEEKAKGTKKGEGEKSSRWLPW</sequence>
<dbReference type="Gene3D" id="3.60.40.10">
    <property type="entry name" value="PPM-type phosphatase domain"/>
    <property type="match status" value="1"/>
</dbReference>
<evidence type="ECO:0000313" key="2">
    <source>
        <dbReference type="EMBL" id="KAF2277028.1"/>
    </source>
</evidence>
<name>A0A6A6JM56_WESOR</name>
<proteinExistence type="predicted"/>
<dbReference type="GO" id="GO:0005739">
    <property type="term" value="C:mitochondrion"/>
    <property type="evidence" value="ECO:0007669"/>
    <property type="project" value="TreeGrafter"/>
</dbReference>
<dbReference type="SMART" id="SM00332">
    <property type="entry name" value="PP2Cc"/>
    <property type="match status" value="1"/>
</dbReference>
<protein>
    <submittedName>
        <fullName evidence="2">Protein serine/threonine phosphatase 2C</fullName>
    </submittedName>
</protein>
<dbReference type="SUPFAM" id="SSF81606">
    <property type="entry name" value="PP2C-like"/>
    <property type="match status" value="1"/>
</dbReference>
<dbReference type="PROSITE" id="PS51746">
    <property type="entry name" value="PPM_2"/>
    <property type="match status" value="1"/>
</dbReference>
<dbReference type="PANTHER" id="PTHR13832:SF792">
    <property type="entry name" value="GM14286P"/>
    <property type="match status" value="1"/>
</dbReference>
<reference evidence="2" key="1">
    <citation type="journal article" date="2020" name="Stud. Mycol.">
        <title>101 Dothideomycetes genomes: a test case for predicting lifestyles and emergence of pathogens.</title>
        <authorList>
            <person name="Haridas S."/>
            <person name="Albert R."/>
            <person name="Binder M."/>
            <person name="Bloem J."/>
            <person name="Labutti K."/>
            <person name="Salamov A."/>
            <person name="Andreopoulos B."/>
            <person name="Baker S."/>
            <person name="Barry K."/>
            <person name="Bills G."/>
            <person name="Bluhm B."/>
            <person name="Cannon C."/>
            <person name="Castanera R."/>
            <person name="Culley D."/>
            <person name="Daum C."/>
            <person name="Ezra D."/>
            <person name="Gonzalez J."/>
            <person name="Henrissat B."/>
            <person name="Kuo A."/>
            <person name="Liang C."/>
            <person name="Lipzen A."/>
            <person name="Lutzoni F."/>
            <person name="Magnuson J."/>
            <person name="Mondo S."/>
            <person name="Nolan M."/>
            <person name="Ohm R."/>
            <person name="Pangilinan J."/>
            <person name="Park H.-J."/>
            <person name="Ramirez L."/>
            <person name="Alfaro M."/>
            <person name="Sun H."/>
            <person name="Tritt A."/>
            <person name="Yoshinaga Y."/>
            <person name="Zwiers L.-H."/>
            <person name="Turgeon B."/>
            <person name="Goodwin S."/>
            <person name="Spatafora J."/>
            <person name="Crous P."/>
            <person name="Grigoriev I."/>
        </authorList>
    </citation>
    <scope>NUCLEOTIDE SEQUENCE</scope>
    <source>
        <strain evidence="2">CBS 379.55</strain>
    </source>
</reference>
<evidence type="ECO:0000259" key="1">
    <source>
        <dbReference type="PROSITE" id="PS51746"/>
    </source>
</evidence>
<dbReference type="InterPro" id="IPR001932">
    <property type="entry name" value="PPM-type_phosphatase-like_dom"/>
</dbReference>
<dbReference type="EMBL" id="ML986491">
    <property type="protein sequence ID" value="KAF2277028.1"/>
    <property type="molecule type" value="Genomic_DNA"/>
</dbReference>
<dbReference type="GeneID" id="54548716"/>
<dbReference type="Proteomes" id="UP000800097">
    <property type="component" value="Unassembled WGS sequence"/>
</dbReference>
<dbReference type="OrthoDB" id="420076at2759"/>
<organism evidence="2 3">
    <name type="scientific">Westerdykella ornata</name>
    <dbReference type="NCBI Taxonomy" id="318751"/>
    <lineage>
        <taxon>Eukaryota</taxon>
        <taxon>Fungi</taxon>
        <taxon>Dikarya</taxon>
        <taxon>Ascomycota</taxon>
        <taxon>Pezizomycotina</taxon>
        <taxon>Dothideomycetes</taxon>
        <taxon>Pleosporomycetidae</taxon>
        <taxon>Pleosporales</taxon>
        <taxon>Sporormiaceae</taxon>
        <taxon>Westerdykella</taxon>
    </lineage>
</organism>
<feature type="domain" description="PPM-type phosphatase" evidence="1">
    <location>
        <begin position="194"/>
        <end position="588"/>
    </location>
</feature>
<gene>
    <name evidence="2" type="ORF">EI97DRAFT_376091</name>
</gene>
<dbReference type="Pfam" id="PF00481">
    <property type="entry name" value="PP2C"/>
    <property type="match status" value="1"/>
</dbReference>
<dbReference type="AlphaFoldDB" id="A0A6A6JM56"/>
<evidence type="ECO:0000313" key="3">
    <source>
        <dbReference type="Proteomes" id="UP000800097"/>
    </source>
</evidence>
<dbReference type="InterPro" id="IPR036457">
    <property type="entry name" value="PPM-type-like_dom_sf"/>
</dbReference>
<accession>A0A6A6JM56</accession>